<feature type="active site" evidence="5 6">
    <location>
        <position position="179"/>
    </location>
</feature>
<dbReference type="EMBL" id="FOBS01000009">
    <property type="protein sequence ID" value="SEM29181.1"/>
    <property type="molecule type" value="Genomic_DNA"/>
</dbReference>
<dbReference type="Proteomes" id="UP000198744">
    <property type="component" value="Unassembled WGS sequence"/>
</dbReference>
<dbReference type="PROSITE" id="PS50122">
    <property type="entry name" value="CHEB"/>
    <property type="match status" value="1"/>
</dbReference>
<name>A0A1H7X669_9BACT</name>
<organism evidence="10 11">
    <name type="scientific">Syntrophus gentianae</name>
    <dbReference type="NCBI Taxonomy" id="43775"/>
    <lineage>
        <taxon>Bacteria</taxon>
        <taxon>Pseudomonadati</taxon>
        <taxon>Thermodesulfobacteriota</taxon>
        <taxon>Syntrophia</taxon>
        <taxon>Syntrophales</taxon>
        <taxon>Syntrophaceae</taxon>
        <taxon>Syntrophus</taxon>
    </lineage>
</organism>
<evidence type="ECO:0000256" key="5">
    <source>
        <dbReference type="HAMAP-Rule" id="MF_00099"/>
    </source>
</evidence>
<dbReference type="AlphaFoldDB" id="A0A1H7X669"/>
<dbReference type="CDD" id="cd17541">
    <property type="entry name" value="REC_CheB-like"/>
    <property type="match status" value="1"/>
</dbReference>
<gene>
    <name evidence="5" type="primary">cheB</name>
    <name evidence="10" type="ORF">SAMN04489760_10984</name>
</gene>
<evidence type="ECO:0000313" key="10">
    <source>
        <dbReference type="EMBL" id="SEM29181.1"/>
    </source>
</evidence>
<dbReference type="InterPro" id="IPR011006">
    <property type="entry name" value="CheY-like_superfamily"/>
</dbReference>
<feature type="active site" evidence="5 6">
    <location>
        <position position="206"/>
    </location>
</feature>
<dbReference type="PIRSF" id="PIRSF000876">
    <property type="entry name" value="RR_chemtxs_CheB"/>
    <property type="match status" value="1"/>
</dbReference>
<dbReference type="GO" id="GO:0000156">
    <property type="term" value="F:phosphorelay response regulator activity"/>
    <property type="evidence" value="ECO:0007669"/>
    <property type="project" value="InterPro"/>
</dbReference>
<dbReference type="NCBIfam" id="NF001965">
    <property type="entry name" value="PRK00742.1"/>
    <property type="match status" value="1"/>
</dbReference>
<protein>
    <recommendedName>
        <fullName evidence="5">Protein-glutamate methylesterase/protein-glutamine glutaminase</fullName>
        <ecNumber evidence="5">3.1.1.61</ecNumber>
        <ecNumber evidence="5">3.5.1.44</ecNumber>
    </recommendedName>
</protein>
<comment type="catalytic activity">
    <reaction evidence="5">
        <text>L-glutaminyl-[protein] + H2O = L-glutamyl-[protein] + NH4(+)</text>
        <dbReference type="Rhea" id="RHEA:16441"/>
        <dbReference type="Rhea" id="RHEA-COMP:10207"/>
        <dbReference type="Rhea" id="RHEA-COMP:10208"/>
        <dbReference type="ChEBI" id="CHEBI:15377"/>
        <dbReference type="ChEBI" id="CHEBI:28938"/>
        <dbReference type="ChEBI" id="CHEBI:29973"/>
        <dbReference type="ChEBI" id="CHEBI:30011"/>
        <dbReference type="EC" id="3.5.1.44"/>
    </reaction>
</comment>
<dbReference type="CDD" id="cd16432">
    <property type="entry name" value="CheB_Rec"/>
    <property type="match status" value="1"/>
</dbReference>
<evidence type="ECO:0000256" key="1">
    <source>
        <dbReference type="ARBA" id="ARBA00022490"/>
    </source>
</evidence>
<dbReference type="InterPro" id="IPR000673">
    <property type="entry name" value="Sig_transdc_resp-reg_Me-estase"/>
</dbReference>
<keyword evidence="1 5" id="KW-0963">Cytoplasm</keyword>
<dbReference type="EC" id="3.5.1.44" evidence="5"/>
<dbReference type="Gene3D" id="3.40.50.180">
    <property type="entry name" value="Methylesterase CheB, C-terminal domain"/>
    <property type="match status" value="1"/>
</dbReference>
<feature type="domain" description="Response regulatory" evidence="8">
    <location>
        <begin position="11"/>
        <end position="129"/>
    </location>
</feature>
<evidence type="ECO:0000256" key="7">
    <source>
        <dbReference type="PROSITE-ProRule" id="PRU00169"/>
    </source>
</evidence>
<dbReference type="GO" id="GO:0008984">
    <property type="term" value="F:protein-glutamate methylesterase activity"/>
    <property type="evidence" value="ECO:0007669"/>
    <property type="project" value="UniProtKB-UniRule"/>
</dbReference>
<sequence>MPFSGDNKIISVLIVEDSPVVRDLLISILESDPQIRVVGAVESGEAALREVGRLHPDLITMDVILPGMDGLEATRRIMEEFPTPILIVSAVWVSTEVEKTFRALEAGALAVLEKPSVASSEDDVRTRELIRAVKVMSEVKVVRRWSRNTRMEGVISPPDDLDITKVPQQRFDIVAIGASTGGPTVLKTILSGLSENFTLPILIVQHMTQGFIGGFVDWLSRAAHYPVSVAVQGQEICPGHAYVAPDGLQMGINSFGKIALTRGEPDHGLCPSVSHLFRSVLQAYEKNAVGVLLTGMGRDGAYELKVMKDQGMMTIAQNKESSVVFGMPGEAIGMNAASYILPPERIAQMLIKLSSRR</sequence>
<keyword evidence="2 5" id="KW-0145">Chemotaxis</keyword>
<dbReference type="STRING" id="43775.SAMN04489760_10984"/>
<dbReference type="Pfam" id="PF00072">
    <property type="entry name" value="Response_reg"/>
    <property type="match status" value="1"/>
</dbReference>
<dbReference type="InterPro" id="IPR008248">
    <property type="entry name" value="CheB-like"/>
</dbReference>
<dbReference type="Gene3D" id="3.40.50.2300">
    <property type="match status" value="1"/>
</dbReference>
<dbReference type="PROSITE" id="PS50110">
    <property type="entry name" value="RESPONSE_REGULATORY"/>
    <property type="match status" value="1"/>
</dbReference>
<accession>A0A1H7X669</accession>
<dbReference type="GO" id="GO:0006935">
    <property type="term" value="P:chemotaxis"/>
    <property type="evidence" value="ECO:0007669"/>
    <property type="project" value="UniProtKB-UniRule"/>
</dbReference>
<comment type="similarity">
    <text evidence="5">Belongs to the CheB family.</text>
</comment>
<dbReference type="HAMAP" id="MF_00099">
    <property type="entry name" value="CheB_chemtxs"/>
    <property type="match status" value="1"/>
</dbReference>
<evidence type="ECO:0000259" key="8">
    <source>
        <dbReference type="PROSITE" id="PS50110"/>
    </source>
</evidence>
<comment type="subcellular location">
    <subcellularLocation>
        <location evidence="5">Cytoplasm</location>
    </subcellularLocation>
</comment>
<dbReference type="SUPFAM" id="SSF52172">
    <property type="entry name" value="CheY-like"/>
    <property type="match status" value="1"/>
</dbReference>
<reference evidence="10 11" key="1">
    <citation type="submission" date="2016-10" db="EMBL/GenBank/DDBJ databases">
        <authorList>
            <person name="de Groot N.N."/>
        </authorList>
    </citation>
    <scope>NUCLEOTIDE SEQUENCE [LARGE SCALE GENOMIC DNA]</scope>
    <source>
        <strain evidence="10 11">DSM 8423</strain>
    </source>
</reference>
<dbReference type="PANTHER" id="PTHR42872">
    <property type="entry name" value="PROTEIN-GLUTAMATE METHYLESTERASE/PROTEIN-GLUTAMINE GLUTAMINASE"/>
    <property type="match status" value="1"/>
</dbReference>
<dbReference type="SUPFAM" id="SSF52738">
    <property type="entry name" value="Methylesterase CheB, C-terminal domain"/>
    <property type="match status" value="1"/>
</dbReference>
<keyword evidence="5 7" id="KW-0597">Phosphoprotein</keyword>
<dbReference type="EC" id="3.1.1.61" evidence="5"/>
<dbReference type="Pfam" id="PF01339">
    <property type="entry name" value="CheB_methylest"/>
    <property type="match status" value="1"/>
</dbReference>
<evidence type="ECO:0000256" key="6">
    <source>
        <dbReference type="PROSITE-ProRule" id="PRU00050"/>
    </source>
</evidence>
<comment type="catalytic activity">
    <reaction evidence="4 5">
        <text>[protein]-L-glutamate 5-O-methyl ester + H2O = L-glutamyl-[protein] + methanol + H(+)</text>
        <dbReference type="Rhea" id="RHEA:23236"/>
        <dbReference type="Rhea" id="RHEA-COMP:10208"/>
        <dbReference type="Rhea" id="RHEA-COMP:10311"/>
        <dbReference type="ChEBI" id="CHEBI:15377"/>
        <dbReference type="ChEBI" id="CHEBI:15378"/>
        <dbReference type="ChEBI" id="CHEBI:17790"/>
        <dbReference type="ChEBI" id="CHEBI:29973"/>
        <dbReference type="ChEBI" id="CHEBI:82795"/>
        <dbReference type="EC" id="3.1.1.61"/>
    </reaction>
</comment>
<comment type="domain">
    <text evidence="5">Contains a C-terminal catalytic domain, and an N-terminal region which modulates catalytic activity.</text>
</comment>
<dbReference type="SMART" id="SM00448">
    <property type="entry name" value="REC"/>
    <property type="match status" value="1"/>
</dbReference>
<dbReference type="GO" id="GO:0005737">
    <property type="term" value="C:cytoplasm"/>
    <property type="evidence" value="ECO:0007669"/>
    <property type="project" value="UniProtKB-SubCell"/>
</dbReference>
<feature type="domain" description="CheB-type methylesterase" evidence="9">
    <location>
        <begin position="167"/>
        <end position="357"/>
    </location>
</feature>
<proteinExistence type="inferred from homology"/>
<dbReference type="InterPro" id="IPR001789">
    <property type="entry name" value="Sig_transdc_resp-reg_receiver"/>
</dbReference>
<feature type="active site" evidence="5 6">
    <location>
        <position position="299"/>
    </location>
</feature>
<evidence type="ECO:0000256" key="2">
    <source>
        <dbReference type="ARBA" id="ARBA00022500"/>
    </source>
</evidence>
<evidence type="ECO:0000256" key="4">
    <source>
        <dbReference type="ARBA" id="ARBA00048267"/>
    </source>
</evidence>
<evidence type="ECO:0000313" key="11">
    <source>
        <dbReference type="Proteomes" id="UP000198744"/>
    </source>
</evidence>
<dbReference type="GO" id="GO:0050568">
    <property type="term" value="F:protein-glutamine glutaminase activity"/>
    <property type="evidence" value="ECO:0007669"/>
    <property type="project" value="UniProtKB-UniRule"/>
</dbReference>
<comment type="PTM">
    <text evidence="5">Phosphorylated by CheA. Phosphorylation of the N-terminal regulatory domain activates the methylesterase activity.</text>
</comment>
<feature type="modified residue" description="4-aspartylphosphate" evidence="5 7">
    <location>
        <position position="62"/>
    </location>
</feature>
<keyword evidence="11" id="KW-1185">Reference proteome</keyword>
<dbReference type="InterPro" id="IPR035909">
    <property type="entry name" value="CheB_C"/>
</dbReference>
<dbReference type="PANTHER" id="PTHR42872:SF6">
    <property type="entry name" value="PROTEIN-GLUTAMATE METHYLESTERASE_PROTEIN-GLUTAMINE GLUTAMINASE"/>
    <property type="match status" value="1"/>
</dbReference>
<keyword evidence="3 5" id="KW-0378">Hydrolase</keyword>
<evidence type="ECO:0000256" key="3">
    <source>
        <dbReference type="ARBA" id="ARBA00022801"/>
    </source>
</evidence>
<evidence type="ECO:0000259" key="9">
    <source>
        <dbReference type="PROSITE" id="PS50122"/>
    </source>
</evidence>
<comment type="function">
    <text evidence="5">Involved in chemotaxis. Part of a chemotaxis signal transduction system that modulates chemotaxis in response to various stimuli. Catalyzes the demethylation of specific methylglutamate residues introduced into the chemoreceptors (methyl-accepting chemotaxis proteins or MCP) by CheR. Also mediates the irreversible deamidation of specific glutamine residues to glutamic acid.</text>
</comment>